<feature type="compositionally biased region" description="Basic and acidic residues" evidence="1">
    <location>
        <begin position="89"/>
        <end position="111"/>
    </location>
</feature>
<evidence type="ECO:0000313" key="2">
    <source>
        <dbReference type="EMBL" id="GCC45661.1"/>
    </source>
</evidence>
<reference evidence="2 3" key="1">
    <citation type="journal article" date="2018" name="Nat. Ecol. Evol.">
        <title>Shark genomes provide insights into elasmobranch evolution and the origin of vertebrates.</title>
        <authorList>
            <person name="Hara Y"/>
            <person name="Yamaguchi K"/>
            <person name="Onimaru K"/>
            <person name="Kadota M"/>
            <person name="Koyanagi M"/>
            <person name="Keeley SD"/>
            <person name="Tatsumi K"/>
            <person name="Tanaka K"/>
            <person name="Motone F"/>
            <person name="Kageyama Y"/>
            <person name="Nozu R"/>
            <person name="Adachi N"/>
            <person name="Nishimura O"/>
            <person name="Nakagawa R"/>
            <person name="Tanegashima C"/>
            <person name="Kiyatake I"/>
            <person name="Matsumoto R"/>
            <person name="Murakumo K"/>
            <person name="Nishida K"/>
            <person name="Terakita A"/>
            <person name="Kuratani S"/>
            <person name="Sato K"/>
            <person name="Hyodo S Kuraku.S."/>
        </authorList>
    </citation>
    <scope>NUCLEOTIDE SEQUENCE [LARGE SCALE GENOMIC DNA]</scope>
</reference>
<sequence length="173" mass="18303">MCAASDHALAALVLPQPEGERDVETAEEDRKPGNHPDYRQSTGAWLHHQNDAEGNRQDSVEDEQPFVLQHAAQRDGAPDLGCTDDDGPGGDKHQQHDRGHSGVPERHHAGEDAGDAAEAQPPTRAGVAAGGVEGSPYRNHTVAQRVGAPQPGQCDQRQAGPNDRQNAKGDGGQ</sequence>
<accession>A0A401TSL5</accession>
<proteinExistence type="predicted"/>
<feature type="non-terminal residue" evidence="2">
    <location>
        <position position="173"/>
    </location>
</feature>
<dbReference type="AlphaFoldDB" id="A0A401TSL5"/>
<evidence type="ECO:0000256" key="1">
    <source>
        <dbReference type="SAM" id="MobiDB-lite"/>
    </source>
</evidence>
<gene>
    <name evidence="2" type="ORF">chiPu_0029778</name>
</gene>
<dbReference type="Proteomes" id="UP000287033">
    <property type="component" value="Unassembled WGS sequence"/>
</dbReference>
<name>A0A401TSL5_CHIPU</name>
<evidence type="ECO:0000313" key="3">
    <source>
        <dbReference type="Proteomes" id="UP000287033"/>
    </source>
</evidence>
<keyword evidence="3" id="KW-1185">Reference proteome</keyword>
<feature type="compositionally biased region" description="Basic and acidic residues" evidence="1">
    <location>
        <begin position="18"/>
        <end position="38"/>
    </location>
</feature>
<dbReference type="EMBL" id="BEZZ01165758">
    <property type="protein sequence ID" value="GCC45661.1"/>
    <property type="molecule type" value="Genomic_DNA"/>
</dbReference>
<organism evidence="2 3">
    <name type="scientific">Chiloscyllium punctatum</name>
    <name type="common">Brownbanded bambooshark</name>
    <name type="synonym">Hemiscyllium punctatum</name>
    <dbReference type="NCBI Taxonomy" id="137246"/>
    <lineage>
        <taxon>Eukaryota</taxon>
        <taxon>Metazoa</taxon>
        <taxon>Chordata</taxon>
        <taxon>Craniata</taxon>
        <taxon>Vertebrata</taxon>
        <taxon>Chondrichthyes</taxon>
        <taxon>Elasmobranchii</taxon>
        <taxon>Galeomorphii</taxon>
        <taxon>Galeoidea</taxon>
        <taxon>Orectolobiformes</taxon>
        <taxon>Hemiscylliidae</taxon>
        <taxon>Chiloscyllium</taxon>
    </lineage>
</organism>
<feature type="compositionally biased region" description="Basic and acidic residues" evidence="1">
    <location>
        <begin position="48"/>
        <end position="59"/>
    </location>
</feature>
<protein>
    <submittedName>
        <fullName evidence="2">Uncharacterized protein</fullName>
    </submittedName>
</protein>
<comment type="caution">
    <text evidence="2">The sequence shown here is derived from an EMBL/GenBank/DDBJ whole genome shotgun (WGS) entry which is preliminary data.</text>
</comment>
<feature type="region of interest" description="Disordered" evidence="1">
    <location>
        <begin position="1"/>
        <end position="173"/>
    </location>
</feature>